<dbReference type="GO" id="GO:0005930">
    <property type="term" value="C:axoneme"/>
    <property type="evidence" value="ECO:0007669"/>
    <property type="project" value="UniProtKB-SubCell"/>
</dbReference>
<dbReference type="AlphaFoldDB" id="A0AAW1RXN0"/>
<gene>
    <name evidence="2" type="ORF">WJX81_006992</name>
</gene>
<protein>
    <recommendedName>
        <fullName evidence="4">Receptor-type protein kinase</fullName>
    </recommendedName>
</protein>
<dbReference type="Gene3D" id="3.80.10.10">
    <property type="entry name" value="Ribonuclease Inhibitor"/>
    <property type="match status" value="2"/>
</dbReference>
<dbReference type="PANTHER" id="PTHR13318">
    <property type="entry name" value="PARTNER OF PAIRED, ISOFORM B-RELATED"/>
    <property type="match status" value="1"/>
</dbReference>
<organism evidence="2 3">
    <name type="scientific">Elliptochloris bilobata</name>
    <dbReference type="NCBI Taxonomy" id="381761"/>
    <lineage>
        <taxon>Eukaryota</taxon>
        <taxon>Viridiplantae</taxon>
        <taxon>Chlorophyta</taxon>
        <taxon>core chlorophytes</taxon>
        <taxon>Trebouxiophyceae</taxon>
        <taxon>Trebouxiophyceae incertae sedis</taxon>
        <taxon>Elliptochloris clade</taxon>
        <taxon>Elliptochloris</taxon>
    </lineage>
</organism>
<comment type="caution">
    <text evidence="2">The sequence shown here is derived from an EMBL/GenBank/DDBJ whole genome shotgun (WGS) entry which is preliminary data.</text>
</comment>
<evidence type="ECO:0008006" key="4">
    <source>
        <dbReference type="Google" id="ProtNLM"/>
    </source>
</evidence>
<dbReference type="Proteomes" id="UP001445335">
    <property type="component" value="Unassembled WGS sequence"/>
</dbReference>
<comment type="subcellular location">
    <subcellularLocation>
        <location evidence="1">Cytoplasm</location>
        <location evidence="1">Cytoskeleton</location>
        <location evidence="1">Cilium axoneme</location>
    </subcellularLocation>
</comment>
<dbReference type="GO" id="GO:0031146">
    <property type="term" value="P:SCF-dependent proteasomal ubiquitin-dependent protein catabolic process"/>
    <property type="evidence" value="ECO:0007669"/>
    <property type="project" value="TreeGrafter"/>
</dbReference>
<dbReference type="EMBL" id="JALJOU010000019">
    <property type="protein sequence ID" value="KAK9838357.1"/>
    <property type="molecule type" value="Genomic_DNA"/>
</dbReference>
<dbReference type="InterPro" id="IPR032675">
    <property type="entry name" value="LRR_dom_sf"/>
</dbReference>
<sequence>MHFAALAGLSSLRSLAVRGNYRTGAAELEQVVRLTRLQTLLLFDFKAALSLRCQLSRMECMEPLSDLIGLTALSHLALPCVGRAPGGNSRNTIPALERLYTTLVDGLPCLQTLDVLDQLCILLDVEADAASLRALPAAGSPLRELCLRGCMQLGDHAAEALAELTALTKLGSCDTSISASGVRALASAARLRELNLHGNDGVLADAAAALWAINSITDTGLRPLRRLTRLTSLSLDWCSALTNEGIEDHVAPLTQQALSRLSLHRCYRITQDVKVSLHYCIVHGASFSHVPASWPPG</sequence>
<dbReference type="GO" id="GO:0019005">
    <property type="term" value="C:SCF ubiquitin ligase complex"/>
    <property type="evidence" value="ECO:0007669"/>
    <property type="project" value="TreeGrafter"/>
</dbReference>
<evidence type="ECO:0000313" key="2">
    <source>
        <dbReference type="EMBL" id="KAK9838357.1"/>
    </source>
</evidence>
<proteinExistence type="predicted"/>
<keyword evidence="3" id="KW-1185">Reference proteome</keyword>
<dbReference type="SUPFAM" id="SSF52047">
    <property type="entry name" value="RNI-like"/>
    <property type="match status" value="1"/>
</dbReference>
<reference evidence="2 3" key="1">
    <citation type="journal article" date="2024" name="Nat. Commun.">
        <title>Phylogenomics reveals the evolutionary origins of lichenization in chlorophyte algae.</title>
        <authorList>
            <person name="Puginier C."/>
            <person name="Libourel C."/>
            <person name="Otte J."/>
            <person name="Skaloud P."/>
            <person name="Haon M."/>
            <person name="Grisel S."/>
            <person name="Petersen M."/>
            <person name="Berrin J.G."/>
            <person name="Delaux P.M."/>
            <person name="Dal Grande F."/>
            <person name="Keller J."/>
        </authorList>
    </citation>
    <scope>NUCLEOTIDE SEQUENCE [LARGE SCALE GENOMIC DNA]</scope>
    <source>
        <strain evidence="2 3">SAG 245.80</strain>
    </source>
</reference>
<name>A0AAW1RXN0_9CHLO</name>
<accession>A0AAW1RXN0</accession>
<dbReference type="PANTHER" id="PTHR13318:SF190">
    <property type="entry name" value="PARTNER OF PAIRED, ISOFORM B"/>
    <property type="match status" value="1"/>
</dbReference>
<evidence type="ECO:0000313" key="3">
    <source>
        <dbReference type="Proteomes" id="UP001445335"/>
    </source>
</evidence>
<evidence type="ECO:0000256" key="1">
    <source>
        <dbReference type="ARBA" id="ARBA00004430"/>
    </source>
</evidence>